<proteinExistence type="predicted"/>
<dbReference type="Proteomes" id="UP000092093">
    <property type="component" value="Unassembled WGS sequence"/>
</dbReference>
<protein>
    <recommendedName>
        <fullName evidence="3">Phage head morphogenesis domain-containing protein</fullName>
    </recommendedName>
</protein>
<sequence>MPKILYPSQQFALQQKIARKSVREFQPKIKEALQADFNKAAQMVEALGVEQTANNRAGFFTGDKINNILRTLYESTGGYTAMRYQEMFETNKKAEEIDLDPLNILDEWLVFMLTYWVSISGPKMYGIENTTENEIARILANVIKFGRENGLSQNEVNKLAIQTLREGKINNARSLLIARTESHQALSTGAIGAVKLAGVPVLKQWIAAEYPAKSGKPRLWHRDLDRQTNPDNKGVRIPVNQPFLVNTPDYGLIEMQYAHDAAGLAVNNCNCRCCTVYIA</sequence>
<comment type="caution">
    <text evidence="1">The sequence shown here is derived from an EMBL/GenBank/DDBJ whole genome shotgun (WGS) entry which is preliminary data.</text>
</comment>
<dbReference type="EMBL" id="LJOW01000036">
    <property type="protein sequence ID" value="OBQ43997.1"/>
    <property type="molecule type" value="Genomic_DNA"/>
</dbReference>
<dbReference type="AlphaFoldDB" id="A0A1B7X3Q4"/>
<organism evidence="1 2">
    <name type="scientific">Aphanizomenon flos-aquae WA102</name>
    <dbReference type="NCBI Taxonomy" id="1710896"/>
    <lineage>
        <taxon>Bacteria</taxon>
        <taxon>Bacillati</taxon>
        <taxon>Cyanobacteriota</taxon>
        <taxon>Cyanophyceae</taxon>
        <taxon>Nostocales</taxon>
        <taxon>Aphanizomenonaceae</taxon>
        <taxon>Aphanizomenon</taxon>
    </lineage>
</organism>
<evidence type="ECO:0008006" key="3">
    <source>
        <dbReference type="Google" id="ProtNLM"/>
    </source>
</evidence>
<evidence type="ECO:0000313" key="2">
    <source>
        <dbReference type="Proteomes" id="UP000092093"/>
    </source>
</evidence>
<evidence type="ECO:0000313" key="1">
    <source>
        <dbReference type="EMBL" id="OBQ43997.1"/>
    </source>
</evidence>
<reference evidence="1 2" key="1">
    <citation type="submission" date="2015-09" db="EMBL/GenBank/DDBJ databases">
        <title>Aphanizomenon flos-aquae WA102.</title>
        <authorList>
            <person name="Driscoll C."/>
        </authorList>
    </citation>
    <scope>NUCLEOTIDE SEQUENCE [LARGE SCALE GENOMIC DNA]</scope>
    <source>
        <strain evidence="1">WA102</strain>
    </source>
</reference>
<accession>A0A1B7X3Q4</accession>
<name>A0A1B7X3Q4_APHFL</name>
<gene>
    <name evidence="1" type="ORF">AN484_09650</name>
</gene>